<dbReference type="Proteomes" id="UP000215199">
    <property type="component" value="Unassembled WGS sequence"/>
</dbReference>
<name>A0A229T901_9PSEU</name>
<evidence type="ECO:0000313" key="3">
    <source>
        <dbReference type="EMBL" id="OXM67717.1"/>
    </source>
</evidence>
<gene>
    <name evidence="3" type="ORF">CF165_15010</name>
</gene>
<accession>A0A229T901</accession>
<organism evidence="3 4">
    <name type="scientific">Amycolatopsis vastitatis</name>
    <dbReference type="NCBI Taxonomy" id="1905142"/>
    <lineage>
        <taxon>Bacteria</taxon>
        <taxon>Bacillati</taxon>
        <taxon>Actinomycetota</taxon>
        <taxon>Actinomycetes</taxon>
        <taxon>Pseudonocardiales</taxon>
        <taxon>Pseudonocardiaceae</taxon>
        <taxon>Amycolatopsis</taxon>
    </lineage>
</organism>
<proteinExistence type="predicted"/>
<feature type="compositionally biased region" description="Low complexity" evidence="1">
    <location>
        <begin position="31"/>
        <end position="43"/>
    </location>
</feature>
<feature type="region of interest" description="Disordered" evidence="1">
    <location>
        <begin position="25"/>
        <end position="46"/>
    </location>
</feature>
<dbReference type="Pfam" id="PF09350">
    <property type="entry name" value="DJC28_CD"/>
    <property type="match status" value="1"/>
</dbReference>
<dbReference type="EMBL" id="NMUL01000012">
    <property type="protein sequence ID" value="OXM67717.1"/>
    <property type="molecule type" value="Genomic_DNA"/>
</dbReference>
<dbReference type="OrthoDB" id="3395286at2"/>
<reference evidence="4" key="1">
    <citation type="submission" date="2017-07" db="EMBL/GenBank/DDBJ databases">
        <title>Comparative genome mining reveals phylogenetic distribution patterns of secondary metabolites in Amycolatopsis.</title>
        <authorList>
            <person name="Adamek M."/>
            <person name="Alanjary M."/>
            <person name="Sales-Ortells H."/>
            <person name="Goodfellow M."/>
            <person name="Bull A.T."/>
            <person name="Kalinowski J."/>
            <person name="Ziemert N."/>
        </authorList>
    </citation>
    <scope>NUCLEOTIDE SEQUENCE [LARGE SCALE GENOMIC DNA]</scope>
    <source>
        <strain evidence="4">H5</strain>
    </source>
</reference>
<dbReference type="RefSeq" id="WP_093948119.1">
    <property type="nucleotide sequence ID" value="NZ_NMUL01000012.1"/>
</dbReference>
<dbReference type="InterPro" id="IPR018961">
    <property type="entry name" value="DnaJ_homolog_subfam-C_membr-28"/>
</dbReference>
<protein>
    <submittedName>
        <fullName evidence="3">Molecular chaperone DnaJ</fullName>
    </submittedName>
</protein>
<evidence type="ECO:0000259" key="2">
    <source>
        <dbReference type="Pfam" id="PF09350"/>
    </source>
</evidence>
<feature type="domain" description="DnaJ homologue subfamily C member 28 conserved" evidence="2">
    <location>
        <begin position="14"/>
        <end position="84"/>
    </location>
</feature>
<evidence type="ECO:0000313" key="4">
    <source>
        <dbReference type="Proteomes" id="UP000215199"/>
    </source>
</evidence>
<dbReference type="AlphaFoldDB" id="A0A229T901"/>
<sequence length="139" mass="15880">MTRRKPPKVAFRWWVDRQIAEARERGEFDDLPGTGKPLPKPTGNDAATDWVLREVKKGGHDTKALLPPALALKREVQDLPETLAAERTEQRVRELVEDLNRRIRQAYLNHHTGPPLTVALVDVEEAVADWRRSRAASQY</sequence>
<comment type="caution">
    <text evidence="3">The sequence shown here is derived from an EMBL/GenBank/DDBJ whole genome shotgun (WGS) entry which is preliminary data.</text>
</comment>
<evidence type="ECO:0000256" key="1">
    <source>
        <dbReference type="SAM" id="MobiDB-lite"/>
    </source>
</evidence>
<keyword evidence="4" id="KW-1185">Reference proteome</keyword>